<dbReference type="EMBL" id="MU970165">
    <property type="protein sequence ID" value="KAK9319748.1"/>
    <property type="molecule type" value="Genomic_DNA"/>
</dbReference>
<evidence type="ECO:0000313" key="2">
    <source>
        <dbReference type="Proteomes" id="UP001489719"/>
    </source>
</evidence>
<gene>
    <name evidence="1" type="ORF">V1517DRAFT_331555</name>
</gene>
<accession>A0ACC3TI01</accession>
<dbReference type="Proteomes" id="UP001489719">
    <property type="component" value="Unassembled WGS sequence"/>
</dbReference>
<proteinExistence type="predicted"/>
<reference evidence="2" key="1">
    <citation type="journal article" date="2024" name="Front. Bioeng. Biotechnol.">
        <title>Genome-scale model development and genomic sequencing of the oleaginous clade Lipomyces.</title>
        <authorList>
            <person name="Czajka J.J."/>
            <person name="Han Y."/>
            <person name="Kim J."/>
            <person name="Mondo S.J."/>
            <person name="Hofstad B.A."/>
            <person name="Robles A."/>
            <person name="Haridas S."/>
            <person name="Riley R."/>
            <person name="LaButti K."/>
            <person name="Pangilinan J."/>
            <person name="Andreopoulos W."/>
            <person name="Lipzen A."/>
            <person name="Yan J."/>
            <person name="Wang M."/>
            <person name="Ng V."/>
            <person name="Grigoriev I.V."/>
            <person name="Spatafora J.W."/>
            <person name="Magnuson J.K."/>
            <person name="Baker S.E."/>
            <person name="Pomraning K.R."/>
        </authorList>
    </citation>
    <scope>NUCLEOTIDE SEQUENCE [LARGE SCALE GENOMIC DNA]</scope>
    <source>
        <strain evidence="2">CBS 10300</strain>
    </source>
</reference>
<name>A0ACC3TI01_9ASCO</name>
<keyword evidence="2" id="KW-1185">Reference proteome</keyword>
<protein>
    <submittedName>
        <fullName evidence="1">Uncharacterized protein</fullName>
    </submittedName>
</protein>
<comment type="caution">
    <text evidence="1">The sequence shown here is derived from an EMBL/GenBank/DDBJ whole genome shotgun (WGS) entry which is preliminary data.</text>
</comment>
<organism evidence="1 2">
    <name type="scientific">Lipomyces orientalis</name>
    <dbReference type="NCBI Taxonomy" id="1233043"/>
    <lineage>
        <taxon>Eukaryota</taxon>
        <taxon>Fungi</taxon>
        <taxon>Dikarya</taxon>
        <taxon>Ascomycota</taxon>
        <taxon>Saccharomycotina</taxon>
        <taxon>Lipomycetes</taxon>
        <taxon>Lipomycetales</taxon>
        <taxon>Lipomycetaceae</taxon>
        <taxon>Lipomyces</taxon>
    </lineage>
</organism>
<evidence type="ECO:0000313" key="1">
    <source>
        <dbReference type="EMBL" id="KAK9319748.1"/>
    </source>
</evidence>
<sequence length="531" mass="58353">MAPVDSLPDELLEKIVGLLVPPFSTSAPPPQKRNMFSLDKTKNNRRSAKPVLDAPKRVGTTTSTVSSSRSSTDYGDLNSLARVNKRLNLIVTPILYQNVTLRVTEVTHAHEQLLKAVRGQTGGFIRAVSIRDPDPVAHPRIITPNYRNNLIFAFSNFLVHFFEALSEHSSLVCFHWNVFDTLVMPPMFMDFLPPEIQEFTLDQGRVIPVGIYPNLRKFVYRAHMLSCTSNCVYERRISRLLYLNFENIRYLQLQNVNLAVCFEFRSAYYQPSSFESGQPSKAVASTSAPDDEENSRLASMVGHSSVISAPAPAPAPAKSVLLANSHLSSDNHVQSPSGSSPTSPMSYASSASPAASNSSLLSPTSSAPSSPSNSSVHPPTTAPTQPTDSAQATSTPSVFFLSPPVPSSYKAVVFPNLETAYFTDFFTASSVSSFTCEWLIGLLNDHRNNRDLTIKYASRSVGKDAIFVREWGLLVPDPDVLGVNGQKLSDEESFRRAGWASGVKTGTWKGWNWEYSTIKGWTMTTTIGQDL</sequence>